<accession>A0A090SXE8</accession>
<reference evidence="3 4" key="1">
    <citation type="submission" date="2014-09" db="EMBL/GenBank/DDBJ databases">
        <title>Vibrio maritimus JCM 19240. (C210) whole genome shotgun sequence.</title>
        <authorList>
            <person name="Sawabe T."/>
            <person name="Meirelles P."/>
            <person name="Nakanishi M."/>
            <person name="Sayaka M."/>
            <person name="Hattori M."/>
            <person name="Ohkuma M."/>
        </authorList>
    </citation>
    <scope>NUCLEOTIDE SEQUENCE [LARGE SCALE GENOMIC DNA]</scope>
    <source>
        <strain evidence="3 4">JCM 19240</strain>
    </source>
</reference>
<dbReference type="AlphaFoldDB" id="A0A090SXE8"/>
<feature type="transmembrane region" description="Helical" evidence="1">
    <location>
        <begin position="49"/>
        <end position="71"/>
    </location>
</feature>
<keyword evidence="4" id="KW-1185">Reference proteome</keyword>
<dbReference type="InterPro" id="IPR006512">
    <property type="entry name" value="YidE_YbjL"/>
</dbReference>
<organism evidence="3 4">
    <name type="scientific">Vibrio maritimus</name>
    <dbReference type="NCBI Taxonomy" id="990268"/>
    <lineage>
        <taxon>Bacteria</taxon>
        <taxon>Pseudomonadati</taxon>
        <taxon>Pseudomonadota</taxon>
        <taxon>Gammaproteobacteria</taxon>
        <taxon>Vibrionales</taxon>
        <taxon>Vibrionaceae</taxon>
        <taxon>Vibrio</taxon>
    </lineage>
</organism>
<feature type="domain" description="YidE/YbjL duplication" evidence="2">
    <location>
        <begin position="2"/>
        <end position="72"/>
    </location>
</feature>
<gene>
    <name evidence="3" type="ORF">JCM19240_5009</name>
</gene>
<evidence type="ECO:0000313" key="3">
    <source>
        <dbReference type="EMBL" id="GAL31578.1"/>
    </source>
</evidence>
<dbReference type="Proteomes" id="UP000029224">
    <property type="component" value="Unassembled WGS sequence"/>
</dbReference>
<evidence type="ECO:0000259" key="2">
    <source>
        <dbReference type="Pfam" id="PF06826"/>
    </source>
</evidence>
<dbReference type="EMBL" id="BBMT01000001">
    <property type="protein sequence ID" value="GAL31578.1"/>
    <property type="molecule type" value="Genomic_DNA"/>
</dbReference>
<keyword evidence="1" id="KW-0472">Membrane</keyword>
<evidence type="ECO:0000256" key="1">
    <source>
        <dbReference type="SAM" id="Phobius"/>
    </source>
</evidence>
<keyword evidence="1" id="KW-1133">Transmembrane helix</keyword>
<sequence>MGLEPGYAAGIISGSYTVTAVMGVAQSAVSSGAFVPPAGMSADQVSANIAAGYAISYVLSTVLIILLIKYLPSMFGIDPVKAGKDAEKEFSSGDDNEKLPSTFGFSDVGVLPIDVRAYKVTHEELVGQSVQDLYKRFPDAVVLKSCVVMTC</sequence>
<dbReference type="Pfam" id="PF06826">
    <property type="entry name" value="Asp-Al_Ex"/>
    <property type="match status" value="1"/>
</dbReference>
<keyword evidence="1" id="KW-0812">Transmembrane</keyword>
<reference evidence="3 4" key="2">
    <citation type="submission" date="2014-09" db="EMBL/GenBank/DDBJ databases">
        <authorList>
            <consortium name="NBRP consortium"/>
            <person name="Sawabe T."/>
            <person name="Meirelles P."/>
            <person name="Nakanishi M."/>
            <person name="Sayaka M."/>
            <person name="Hattori M."/>
            <person name="Ohkuma M."/>
        </authorList>
    </citation>
    <scope>NUCLEOTIDE SEQUENCE [LARGE SCALE GENOMIC DNA]</scope>
    <source>
        <strain evidence="3 4">JCM 19240</strain>
    </source>
</reference>
<evidence type="ECO:0000313" key="4">
    <source>
        <dbReference type="Proteomes" id="UP000029224"/>
    </source>
</evidence>
<feature type="transmembrane region" description="Helical" evidence="1">
    <location>
        <begin position="7"/>
        <end position="29"/>
    </location>
</feature>
<comment type="caution">
    <text evidence="3">The sequence shown here is derived from an EMBL/GenBank/DDBJ whole genome shotgun (WGS) entry which is preliminary data.</text>
</comment>
<name>A0A090SXE8_9VIBR</name>
<proteinExistence type="predicted"/>
<protein>
    <recommendedName>
        <fullName evidence="2">YidE/YbjL duplication domain-containing protein</fullName>
    </recommendedName>
</protein>